<sequence>MACYEGISDRTLWWSSKKVDMFDGAPFRLNEYMSSSRFEAITAALRLTDRPYPTDFQDRFHEVRQCIEAFNDHYSEKYDPSWLSCLDESMNVWLDKYCPGFMVVPRKPHEKGNEYHTICDGDEGRPILWRMELVEGKDRPKKGSAWAFPCEFEQEGITKTPALMLRMTKPIHGQGKVVSMDSGFCVSLGCTHMKKRGVYGQALIKKRKYWPKYVPGPHIIDHFKDKELGTTETYKQTLDGEEFFVHCYRDDKYVCKMMSCHGLLDKVADHKTARRVNGAWKSFHYAEPFSRHNHSKHWVDDHNNRRHDPISLDDTWKTKHWPMRQFTFTLAVAEVNACNARARGRKRPAEPQLDFRKKLAKLMLQNTLGEDTEPAGMSLRGRASLNGDIHQLVKRQKYEGAWDNTTQSFAKTKQKYQKSNCAKCGKRCRTYCACNKSVCLCVECFANHKPTA</sequence>
<evidence type="ECO:0000313" key="3">
    <source>
        <dbReference type="Proteomes" id="UP001530400"/>
    </source>
</evidence>
<dbReference type="PANTHER" id="PTHR46599">
    <property type="entry name" value="PIGGYBAC TRANSPOSABLE ELEMENT-DERIVED PROTEIN 4"/>
    <property type="match status" value="1"/>
</dbReference>
<feature type="domain" description="PiggyBac transposable element-derived protein" evidence="1">
    <location>
        <begin position="13"/>
        <end position="337"/>
    </location>
</feature>
<dbReference type="Pfam" id="PF13843">
    <property type="entry name" value="DDE_Tnp_1_7"/>
    <property type="match status" value="1"/>
</dbReference>
<dbReference type="InterPro" id="IPR029526">
    <property type="entry name" value="PGBD"/>
</dbReference>
<comment type="caution">
    <text evidence="2">The sequence shown here is derived from an EMBL/GenBank/DDBJ whole genome shotgun (WGS) entry which is preliminary data.</text>
</comment>
<dbReference type="EMBL" id="JALLPJ020000029">
    <property type="protein sequence ID" value="KAL3804762.1"/>
    <property type="molecule type" value="Genomic_DNA"/>
</dbReference>
<evidence type="ECO:0000313" key="2">
    <source>
        <dbReference type="EMBL" id="KAL3804762.1"/>
    </source>
</evidence>
<keyword evidence="3" id="KW-1185">Reference proteome</keyword>
<protein>
    <recommendedName>
        <fullName evidence="1">PiggyBac transposable element-derived protein domain-containing protein</fullName>
    </recommendedName>
</protein>
<evidence type="ECO:0000259" key="1">
    <source>
        <dbReference type="Pfam" id="PF13843"/>
    </source>
</evidence>
<reference evidence="2 3" key="1">
    <citation type="submission" date="2024-10" db="EMBL/GenBank/DDBJ databases">
        <title>Updated reference genomes for cyclostephanoid diatoms.</title>
        <authorList>
            <person name="Roberts W.R."/>
            <person name="Alverson A.J."/>
        </authorList>
    </citation>
    <scope>NUCLEOTIDE SEQUENCE [LARGE SCALE GENOMIC DNA]</scope>
    <source>
        <strain evidence="2 3">AJA010-31</strain>
    </source>
</reference>
<name>A0ABD3QWT7_9STRA</name>
<proteinExistence type="predicted"/>
<dbReference type="Proteomes" id="UP001530400">
    <property type="component" value="Unassembled WGS sequence"/>
</dbReference>
<gene>
    <name evidence="2" type="ORF">ACHAWO_013790</name>
</gene>
<organism evidence="2 3">
    <name type="scientific">Cyclotella atomus</name>
    <dbReference type="NCBI Taxonomy" id="382360"/>
    <lineage>
        <taxon>Eukaryota</taxon>
        <taxon>Sar</taxon>
        <taxon>Stramenopiles</taxon>
        <taxon>Ochrophyta</taxon>
        <taxon>Bacillariophyta</taxon>
        <taxon>Coscinodiscophyceae</taxon>
        <taxon>Thalassiosirophycidae</taxon>
        <taxon>Stephanodiscales</taxon>
        <taxon>Stephanodiscaceae</taxon>
        <taxon>Cyclotella</taxon>
    </lineage>
</organism>
<dbReference type="AlphaFoldDB" id="A0ABD3QWT7"/>
<dbReference type="PANTHER" id="PTHR46599:SF3">
    <property type="entry name" value="PIGGYBAC TRANSPOSABLE ELEMENT-DERIVED PROTEIN 4"/>
    <property type="match status" value="1"/>
</dbReference>
<accession>A0ABD3QWT7</accession>